<gene>
    <name evidence="2" type="ORF">LAESUDRAFT_721232</name>
</gene>
<keyword evidence="1" id="KW-0472">Membrane</keyword>
<keyword evidence="1" id="KW-1133">Transmembrane helix</keyword>
<dbReference type="Proteomes" id="UP000076871">
    <property type="component" value="Unassembled WGS sequence"/>
</dbReference>
<accession>A0A165GUU0</accession>
<evidence type="ECO:0000313" key="3">
    <source>
        <dbReference type="Proteomes" id="UP000076871"/>
    </source>
</evidence>
<proteinExistence type="predicted"/>
<feature type="transmembrane region" description="Helical" evidence="1">
    <location>
        <begin position="12"/>
        <end position="38"/>
    </location>
</feature>
<evidence type="ECO:0000313" key="2">
    <source>
        <dbReference type="EMBL" id="KZT10842.1"/>
    </source>
</evidence>
<keyword evidence="1" id="KW-0812">Transmembrane</keyword>
<dbReference type="RefSeq" id="XP_040768582.1">
    <property type="nucleotide sequence ID" value="XM_040907977.1"/>
</dbReference>
<protein>
    <submittedName>
        <fullName evidence="2">Uncharacterized protein</fullName>
    </submittedName>
</protein>
<sequence length="63" mass="7378">MARHSDAQEKLITQILIAIFICTIICIIAITAHTVLLWQDLNHQLHLLNPEKFPLLPWYKLIF</sequence>
<dbReference type="EMBL" id="KV427608">
    <property type="protein sequence ID" value="KZT10842.1"/>
    <property type="molecule type" value="Genomic_DNA"/>
</dbReference>
<evidence type="ECO:0000256" key="1">
    <source>
        <dbReference type="SAM" id="Phobius"/>
    </source>
</evidence>
<dbReference type="AlphaFoldDB" id="A0A165GUU0"/>
<reference evidence="2 3" key="1">
    <citation type="journal article" date="2016" name="Mol. Biol. Evol.">
        <title>Comparative Genomics of Early-Diverging Mushroom-Forming Fungi Provides Insights into the Origins of Lignocellulose Decay Capabilities.</title>
        <authorList>
            <person name="Nagy L.G."/>
            <person name="Riley R."/>
            <person name="Tritt A."/>
            <person name="Adam C."/>
            <person name="Daum C."/>
            <person name="Floudas D."/>
            <person name="Sun H."/>
            <person name="Yadav J.S."/>
            <person name="Pangilinan J."/>
            <person name="Larsson K.H."/>
            <person name="Matsuura K."/>
            <person name="Barry K."/>
            <person name="Labutti K."/>
            <person name="Kuo R."/>
            <person name="Ohm R.A."/>
            <person name="Bhattacharya S.S."/>
            <person name="Shirouzu T."/>
            <person name="Yoshinaga Y."/>
            <person name="Martin F.M."/>
            <person name="Grigoriev I.V."/>
            <person name="Hibbett D.S."/>
        </authorList>
    </citation>
    <scope>NUCLEOTIDE SEQUENCE [LARGE SCALE GENOMIC DNA]</scope>
    <source>
        <strain evidence="2 3">93-53</strain>
    </source>
</reference>
<keyword evidence="3" id="KW-1185">Reference proteome</keyword>
<name>A0A165GUU0_9APHY</name>
<dbReference type="InParanoid" id="A0A165GUU0"/>
<organism evidence="2 3">
    <name type="scientific">Laetiporus sulphureus 93-53</name>
    <dbReference type="NCBI Taxonomy" id="1314785"/>
    <lineage>
        <taxon>Eukaryota</taxon>
        <taxon>Fungi</taxon>
        <taxon>Dikarya</taxon>
        <taxon>Basidiomycota</taxon>
        <taxon>Agaricomycotina</taxon>
        <taxon>Agaricomycetes</taxon>
        <taxon>Polyporales</taxon>
        <taxon>Laetiporus</taxon>
    </lineage>
</organism>
<dbReference type="GeneID" id="63825006"/>